<keyword evidence="1" id="KW-1133">Transmembrane helix</keyword>
<organism evidence="2 3">
    <name type="scientific">Kingdonia uniflora</name>
    <dbReference type="NCBI Taxonomy" id="39325"/>
    <lineage>
        <taxon>Eukaryota</taxon>
        <taxon>Viridiplantae</taxon>
        <taxon>Streptophyta</taxon>
        <taxon>Embryophyta</taxon>
        <taxon>Tracheophyta</taxon>
        <taxon>Spermatophyta</taxon>
        <taxon>Magnoliopsida</taxon>
        <taxon>Ranunculales</taxon>
        <taxon>Circaeasteraceae</taxon>
        <taxon>Kingdonia</taxon>
    </lineage>
</organism>
<sequence length="124" mass="13908">MVTRILKSKTGSVKETIDLWIQGQLFQLRGHVFQVLLILAESMAIFLGVVLVGRGSSFRSDLMSQFQRYQGQTLRQQGQAQGIVFAVQRDQSGDKVVVEGTLLVFHTPHRVLFNIPLGLEPIML</sequence>
<keyword evidence="3" id="KW-1185">Reference proteome</keyword>
<protein>
    <submittedName>
        <fullName evidence="2">Uncharacterized protein</fullName>
    </submittedName>
</protein>
<gene>
    <name evidence="2" type="ORF">GIB67_030225</name>
</gene>
<comment type="caution">
    <text evidence="2">The sequence shown here is derived from an EMBL/GenBank/DDBJ whole genome shotgun (WGS) entry which is preliminary data.</text>
</comment>
<evidence type="ECO:0000313" key="3">
    <source>
        <dbReference type="Proteomes" id="UP000541444"/>
    </source>
</evidence>
<evidence type="ECO:0000256" key="1">
    <source>
        <dbReference type="SAM" id="Phobius"/>
    </source>
</evidence>
<reference evidence="2 3" key="1">
    <citation type="journal article" date="2020" name="IScience">
        <title>Genome Sequencing of the Endangered Kingdonia uniflora (Circaeasteraceae, Ranunculales) Reveals Potential Mechanisms of Evolutionary Specialization.</title>
        <authorList>
            <person name="Sun Y."/>
            <person name="Deng T."/>
            <person name="Zhang A."/>
            <person name="Moore M.J."/>
            <person name="Landis J.B."/>
            <person name="Lin N."/>
            <person name="Zhang H."/>
            <person name="Zhang X."/>
            <person name="Huang J."/>
            <person name="Zhang X."/>
            <person name="Sun H."/>
            <person name="Wang H."/>
        </authorList>
    </citation>
    <scope>NUCLEOTIDE SEQUENCE [LARGE SCALE GENOMIC DNA]</scope>
    <source>
        <strain evidence="2">TB1705</strain>
        <tissue evidence="2">Leaf</tissue>
    </source>
</reference>
<evidence type="ECO:0000313" key="2">
    <source>
        <dbReference type="EMBL" id="KAF6156222.1"/>
    </source>
</evidence>
<dbReference type="Proteomes" id="UP000541444">
    <property type="component" value="Unassembled WGS sequence"/>
</dbReference>
<accession>A0A7J7MN78</accession>
<dbReference type="EMBL" id="JACGCM010001363">
    <property type="protein sequence ID" value="KAF6156222.1"/>
    <property type="molecule type" value="Genomic_DNA"/>
</dbReference>
<proteinExistence type="predicted"/>
<name>A0A7J7MN78_9MAGN</name>
<feature type="transmembrane region" description="Helical" evidence="1">
    <location>
        <begin position="32"/>
        <end position="53"/>
    </location>
</feature>
<keyword evidence="1" id="KW-0812">Transmembrane</keyword>
<keyword evidence="1" id="KW-0472">Membrane</keyword>
<dbReference type="AlphaFoldDB" id="A0A7J7MN78"/>